<reference evidence="2 3" key="1">
    <citation type="submission" date="2018-06" db="EMBL/GenBank/DDBJ databases">
        <title>Genomic Encyclopedia of Archaeal and Bacterial Type Strains, Phase II (KMG-II): from individual species to whole genera.</title>
        <authorList>
            <person name="Goeker M."/>
        </authorList>
    </citation>
    <scope>NUCLEOTIDE SEQUENCE [LARGE SCALE GENOMIC DNA]</scope>
    <source>
        <strain evidence="2 3">DSM 22009</strain>
    </source>
</reference>
<keyword evidence="3" id="KW-1185">Reference proteome</keyword>
<proteinExistence type="predicted"/>
<keyword evidence="1" id="KW-1133">Transmembrane helix</keyword>
<organism evidence="2 3">
    <name type="scientific">Palleronia aestuarii</name>
    <dbReference type="NCBI Taxonomy" id="568105"/>
    <lineage>
        <taxon>Bacteria</taxon>
        <taxon>Pseudomonadati</taxon>
        <taxon>Pseudomonadota</taxon>
        <taxon>Alphaproteobacteria</taxon>
        <taxon>Rhodobacterales</taxon>
        <taxon>Roseobacteraceae</taxon>
        <taxon>Palleronia</taxon>
    </lineage>
</organism>
<protein>
    <submittedName>
        <fullName evidence="2">Uncharacterized protein</fullName>
    </submittedName>
</protein>
<dbReference type="Proteomes" id="UP000248916">
    <property type="component" value="Unassembled WGS sequence"/>
</dbReference>
<evidence type="ECO:0000256" key="1">
    <source>
        <dbReference type="SAM" id="Phobius"/>
    </source>
</evidence>
<evidence type="ECO:0000313" key="3">
    <source>
        <dbReference type="Proteomes" id="UP000248916"/>
    </source>
</evidence>
<evidence type="ECO:0000313" key="2">
    <source>
        <dbReference type="EMBL" id="PZX18388.1"/>
    </source>
</evidence>
<gene>
    <name evidence="2" type="ORF">LX81_01018</name>
</gene>
<feature type="transmembrane region" description="Helical" evidence="1">
    <location>
        <begin position="98"/>
        <end position="117"/>
    </location>
</feature>
<keyword evidence="1" id="KW-0812">Transmembrane</keyword>
<accession>A0A2W7NDY7</accession>
<keyword evidence="1" id="KW-0472">Membrane</keyword>
<dbReference type="AlphaFoldDB" id="A0A2W7NDY7"/>
<sequence length="118" mass="13513">MDSRERSVLAAEYALDLLDGTDRREAMHLLAGDLDFQREFRLWQLHFTQIAELCVEEVRPSGSVLDHVCDELFGTPPSRRSRIRDVISSIFAPEYRRLTWMTLAVKAAALLLLALLLL</sequence>
<comment type="caution">
    <text evidence="2">The sequence shown here is derived from an EMBL/GenBank/DDBJ whole genome shotgun (WGS) entry which is preliminary data.</text>
</comment>
<name>A0A2W7NDY7_9RHOB</name>
<dbReference type="EMBL" id="QKZL01000003">
    <property type="protein sequence ID" value="PZX18388.1"/>
    <property type="molecule type" value="Genomic_DNA"/>
</dbReference>